<evidence type="ECO:0000313" key="3">
    <source>
        <dbReference type="Proteomes" id="UP000515570"/>
    </source>
</evidence>
<feature type="compositionally biased region" description="Low complexity" evidence="1">
    <location>
        <begin position="115"/>
        <end position="124"/>
    </location>
</feature>
<protein>
    <submittedName>
        <fullName evidence="2">DUF4247 domain-containing protein</fullName>
    </submittedName>
</protein>
<dbReference type="AlphaFoldDB" id="A0A7G5FD81"/>
<reference evidence="2 3" key="1">
    <citation type="submission" date="2020-07" db="EMBL/GenBank/DDBJ databases">
        <title>non toxigenic Corynebacterium sp. nov from a clinical source.</title>
        <authorList>
            <person name="Bernier A.-M."/>
            <person name="Bernard K."/>
        </authorList>
    </citation>
    <scope>NUCLEOTIDE SEQUENCE [LARGE SCALE GENOMIC DNA]</scope>
    <source>
        <strain evidence="3">NML 93-0612</strain>
    </source>
</reference>
<feature type="compositionally biased region" description="Gly residues" evidence="1">
    <location>
        <begin position="125"/>
        <end position="137"/>
    </location>
</feature>
<organism evidence="2 3">
    <name type="scientific">Corynebacterium hindlerae</name>
    <dbReference type="NCBI Taxonomy" id="699041"/>
    <lineage>
        <taxon>Bacteria</taxon>
        <taxon>Bacillati</taxon>
        <taxon>Actinomycetota</taxon>
        <taxon>Actinomycetes</taxon>
        <taxon>Mycobacteriales</taxon>
        <taxon>Corynebacteriaceae</taxon>
        <taxon>Corynebacterium</taxon>
    </lineage>
</organism>
<proteinExistence type="predicted"/>
<dbReference type="Proteomes" id="UP000515570">
    <property type="component" value="Chromosome"/>
</dbReference>
<name>A0A7G5FD81_9CORY</name>
<accession>A0A7G5FD81</accession>
<dbReference type="Pfam" id="PF14042">
    <property type="entry name" value="DUF4247"/>
    <property type="match status" value="1"/>
</dbReference>
<gene>
    <name evidence="2" type="ORF">HW450_09395</name>
</gene>
<evidence type="ECO:0000313" key="2">
    <source>
        <dbReference type="EMBL" id="QMV84572.1"/>
    </source>
</evidence>
<sequence>MSSRMKRKLGALFLVIAVVSFAAALIVGTSPKPNTYSRYGTYSCEGNVQQVADQIAAEDRPQARQFDPKTGTEYLKYRKRVVTVYQAGPTNCEIRVEDLRRYNDGTFVWLGPGFTPSSPSHSSGGSSGSGGSGSGVK</sequence>
<dbReference type="EMBL" id="CP059833">
    <property type="protein sequence ID" value="QMV84572.1"/>
    <property type="molecule type" value="Genomic_DNA"/>
</dbReference>
<dbReference type="InterPro" id="IPR025341">
    <property type="entry name" value="DUF4247"/>
</dbReference>
<keyword evidence="3" id="KW-1185">Reference proteome</keyword>
<dbReference type="RefSeq" id="WP_182385380.1">
    <property type="nucleotide sequence ID" value="NZ_CP059833.1"/>
</dbReference>
<evidence type="ECO:0000256" key="1">
    <source>
        <dbReference type="SAM" id="MobiDB-lite"/>
    </source>
</evidence>
<feature type="region of interest" description="Disordered" evidence="1">
    <location>
        <begin position="115"/>
        <end position="137"/>
    </location>
</feature>